<evidence type="ECO:0000256" key="17">
    <source>
        <dbReference type="ARBA" id="ARBA00023180"/>
    </source>
</evidence>
<keyword evidence="18" id="KW-0458">Lysosome</keyword>
<dbReference type="KEGG" id="gba:J421_5828"/>
<evidence type="ECO:0000256" key="10">
    <source>
        <dbReference type="ARBA" id="ARBA00022729"/>
    </source>
</evidence>
<evidence type="ECO:0000256" key="20">
    <source>
        <dbReference type="ARBA" id="ARBA00033328"/>
    </source>
</evidence>
<dbReference type="GO" id="GO:0005576">
    <property type="term" value="C:extracellular region"/>
    <property type="evidence" value="ECO:0007669"/>
    <property type="project" value="UniProtKB-SubCell"/>
</dbReference>
<evidence type="ECO:0000259" key="23">
    <source>
        <dbReference type="Pfam" id="PF04389"/>
    </source>
</evidence>
<keyword evidence="24" id="KW-0614">Plasmid</keyword>
<keyword evidence="8" id="KW-0645">Protease</keyword>
<dbReference type="Proteomes" id="UP000019151">
    <property type="component" value="Plasmid 2"/>
</dbReference>
<dbReference type="Pfam" id="PF04389">
    <property type="entry name" value="Peptidase_M28"/>
    <property type="match status" value="1"/>
</dbReference>
<name>W0RUV4_9BACT</name>
<evidence type="ECO:0000313" key="25">
    <source>
        <dbReference type="Proteomes" id="UP000019151"/>
    </source>
</evidence>
<dbReference type="HOGENOM" id="CLU_033697_1_1_0"/>
<dbReference type="GO" id="GO:0005764">
    <property type="term" value="C:lysosome"/>
    <property type="evidence" value="ECO:0007669"/>
    <property type="project" value="UniProtKB-SubCell"/>
</dbReference>
<gene>
    <name evidence="24" type="ORF">J421_5828</name>
</gene>
<keyword evidence="15" id="KW-0482">Metalloprotease</keyword>
<comment type="subunit">
    <text evidence="19">Homodimer. The monomeric form is inactive while the homodimer is active.</text>
</comment>
<protein>
    <recommendedName>
        <fullName evidence="5">Carboxypeptidase Q</fullName>
    </recommendedName>
    <alternativeName>
        <fullName evidence="20">Plasma glutamate carboxypeptidase</fullName>
    </alternativeName>
</protein>
<dbReference type="PANTHER" id="PTHR12053">
    <property type="entry name" value="PROTEASE FAMILY M28 PLASMA GLUTAMATE CARBOXYPEPTIDASE-RELATED"/>
    <property type="match status" value="1"/>
</dbReference>
<evidence type="ECO:0000256" key="5">
    <source>
        <dbReference type="ARBA" id="ARBA00014116"/>
    </source>
</evidence>
<dbReference type="Gene3D" id="3.50.30.30">
    <property type="match status" value="1"/>
</dbReference>
<keyword evidence="14" id="KW-0333">Golgi apparatus</keyword>
<dbReference type="GO" id="GO:0046872">
    <property type="term" value="F:metal ion binding"/>
    <property type="evidence" value="ECO:0007669"/>
    <property type="project" value="UniProtKB-KW"/>
</dbReference>
<evidence type="ECO:0000313" key="24">
    <source>
        <dbReference type="EMBL" id="AHG93363.1"/>
    </source>
</evidence>
<comment type="subcellular location">
    <subcellularLocation>
        <location evidence="1">Endoplasmic reticulum</location>
    </subcellularLocation>
    <subcellularLocation>
        <location evidence="3">Golgi apparatus</location>
    </subcellularLocation>
    <subcellularLocation>
        <location evidence="2">Lysosome</location>
    </subcellularLocation>
    <subcellularLocation>
        <location evidence="4">Secreted</location>
    </subcellularLocation>
</comment>
<evidence type="ECO:0000256" key="19">
    <source>
        <dbReference type="ARBA" id="ARBA00025833"/>
    </source>
</evidence>
<evidence type="ECO:0000256" key="9">
    <source>
        <dbReference type="ARBA" id="ARBA00022723"/>
    </source>
</evidence>
<evidence type="ECO:0000256" key="1">
    <source>
        <dbReference type="ARBA" id="ARBA00004240"/>
    </source>
</evidence>
<dbReference type="RefSeq" id="WP_025414666.1">
    <property type="nucleotide sequence ID" value="NZ_CP007130.1"/>
</dbReference>
<evidence type="ECO:0000256" key="12">
    <source>
        <dbReference type="ARBA" id="ARBA00022824"/>
    </source>
</evidence>
<dbReference type="InParanoid" id="W0RUV4"/>
<keyword evidence="6" id="KW-0964">Secreted</keyword>
<dbReference type="GO" id="GO:0004180">
    <property type="term" value="F:carboxypeptidase activity"/>
    <property type="evidence" value="ECO:0007669"/>
    <property type="project" value="UniProtKB-KW"/>
</dbReference>
<keyword evidence="9" id="KW-0479">Metal-binding</keyword>
<evidence type="ECO:0000256" key="7">
    <source>
        <dbReference type="ARBA" id="ARBA00022645"/>
    </source>
</evidence>
<evidence type="ECO:0000256" key="13">
    <source>
        <dbReference type="ARBA" id="ARBA00022833"/>
    </source>
</evidence>
<dbReference type="InterPro" id="IPR039866">
    <property type="entry name" value="CPQ"/>
</dbReference>
<evidence type="ECO:0000256" key="15">
    <source>
        <dbReference type="ARBA" id="ARBA00023049"/>
    </source>
</evidence>
<keyword evidence="7" id="KW-0121">Carboxypeptidase</keyword>
<evidence type="ECO:0000256" key="6">
    <source>
        <dbReference type="ARBA" id="ARBA00022525"/>
    </source>
</evidence>
<evidence type="ECO:0000256" key="16">
    <source>
        <dbReference type="ARBA" id="ARBA00023145"/>
    </source>
</evidence>
<keyword evidence="25" id="KW-1185">Reference proteome</keyword>
<keyword evidence="10 22" id="KW-0732">Signal</keyword>
<evidence type="ECO:0000256" key="11">
    <source>
        <dbReference type="ARBA" id="ARBA00022801"/>
    </source>
</evidence>
<evidence type="ECO:0000256" key="8">
    <source>
        <dbReference type="ARBA" id="ARBA00022670"/>
    </source>
</evidence>
<dbReference type="GO" id="GO:0006508">
    <property type="term" value="P:proteolysis"/>
    <property type="evidence" value="ECO:0007669"/>
    <property type="project" value="UniProtKB-KW"/>
</dbReference>
<geneLocation type="plasmid" evidence="24 25">
    <name>2</name>
</geneLocation>
<keyword evidence="12" id="KW-0256">Endoplasmic reticulum</keyword>
<dbReference type="eggNOG" id="COG2234">
    <property type="taxonomic scope" value="Bacteria"/>
</dbReference>
<organism evidence="24 25">
    <name type="scientific">Gemmatirosa kalamazoonensis</name>
    <dbReference type="NCBI Taxonomy" id="861299"/>
    <lineage>
        <taxon>Bacteria</taxon>
        <taxon>Pseudomonadati</taxon>
        <taxon>Gemmatimonadota</taxon>
        <taxon>Gemmatimonadia</taxon>
        <taxon>Gemmatimonadales</taxon>
        <taxon>Gemmatimonadaceae</taxon>
        <taxon>Gemmatirosa</taxon>
    </lineage>
</organism>
<dbReference type="AlphaFoldDB" id="W0RUV4"/>
<evidence type="ECO:0000256" key="18">
    <source>
        <dbReference type="ARBA" id="ARBA00023228"/>
    </source>
</evidence>
<proteinExistence type="predicted"/>
<sequence length="548" mass="58780">MHSTKSVRRRLAGAAIALAVAAARIAPAAAQPTLHLPLSSSPPTGDSVIARIYDEGMRRSQAYPLAQTLMDSIGPRLTGSPANRAANDWLVRTYASWGVGARNEKYGTWRDWARGQSRVELLAPRARTLEATMLAWSPATPAGGVTGEVVMLPPTAESRDSAGFARWLGTVRGKLVLVSYPQPTCRPDSDYGAWAPPATVAAVKAARDSGAAEFRRRVTVGGYNTRTLLPALEAAGAAAVLGNTWSRGWGVDKIFAARTARVPTFDVSCEDYGLLARLAERGQHPRAHAVAEATSAPNEAPVYNTIAEVKGSALPNEYVMLSAHLDSWDGASGATDNGTGTIIMLEAMRILKQVYPHPKRTILVGHWSGEEEGDIGSGAFAADHPEVLAGLQALFNQDNGAGEIDTVQTNGFVDAAAHFARWMSRMPADVTRTTVLALPGIAHDESTDSDAFDCRDAPGFFLTSSDWSYGDYTWHTNRDTFDKIDFATIRRNATLVAMLAYEASEDPERVSRARRVPPVDAESGRTVAPPRCGTPPRSFAETLTRGGR</sequence>
<keyword evidence="17" id="KW-0325">Glycoprotein</keyword>
<feature type="chain" id="PRO_5004795963" description="Carboxypeptidase Q" evidence="22">
    <location>
        <begin position="31"/>
        <end position="548"/>
    </location>
</feature>
<dbReference type="OrthoDB" id="9769665at2"/>
<accession>W0RUV4</accession>
<feature type="signal peptide" evidence="22">
    <location>
        <begin position="1"/>
        <end position="30"/>
    </location>
</feature>
<feature type="domain" description="Peptidase M28" evidence="23">
    <location>
        <begin position="304"/>
        <end position="499"/>
    </location>
</feature>
<dbReference type="PANTHER" id="PTHR12053:SF3">
    <property type="entry name" value="CARBOXYPEPTIDASE Q"/>
    <property type="match status" value="1"/>
</dbReference>
<evidence type="ECO:0000256" key="21">
    <source>
        <dbReference type="SAM" id="MobiDB-lite"/>
    </source>
</evidence>
<evidence type="ECO:0000256" key="2">
    <source>
        <dbReference type="ARBA" id="ARBA00004371"/>
    </source>
</evidence>
<evidence type="ECO:0000256" key="14">
    <source>
        <dbReference type="ARBA" id="ARBA00023034"/>
    </source>
</evidence>
<dbReference type="GO" id="GO:0070573">
    <property type="term" value="F:metallodipeptidase activity"/>
    <property type="evidence" value="ECO:0007669"/>
    <property type="project" value="InterPro"/>
</dbReference>
<reference evidence="24 25" key="1">
    <citation type="journal article" date="2014" name="Genome Announc.">
        <title>Genome Sequence and Methylome of Soil Bacterium Gemmatirosa kalamazoonensis KBS708T, a Member of the Rarely Cultivated Gemmatimonadetes Phylum.</title>
        <authorList>
            <person name="Debruyn J.M."/>
            <person name="Radosevich M."/>
            <person name="Wommack K.E."/>
            <person name="Polson S.W."/>
            <person name="Hauser L.J."/>
            <person name="Fawaz M.N."/>
            <person name="Korlach J."/>
            <person name="Tsai Y.C."/>
        </authorList>
    </citation>
    <scope>NUCLEOTIDE SEQUENCE [LARGE SCALE GENOMIC DNA]</scope>
    <source>
        <strain evidence="24 25">KBS708</strain>
        <plasmid evidence="25">Plasmid 2</plasmid>
    </source>
</reference>
<keyword evidence="11" id="KW-0378">Hydrolase</keyword>
<keyword evidence="16" id="KW-0865">Zymogen</keyword>
<evidence type="ECO:0000256" key="4">
    <source>
        <dbReference type="ARBA" id="ARBA00004613"/>
    </source>
</evidence>
<evidence type="ECO:0000256" key="22">
    <source>
        <dbReference type="SAM" id="SignalP"/>
    </source>
</evidence>
<evidence type="ECO:0000256" key="3">
    <source>
        <dbReference type="ARBA" id="ARBA00004555"/>
    </source>
</evidence>
<dbReference type="Gene3D" id="3.40.630.10">
    <property type="entry name" value="Zn peptidases"/>
    <property type="match status" value="1"/>
</dbReference>
<dbReference type="SUPFAM" id="SSF53187">
    <property type="entry name" value="Zn-dependent exopeptidases"/>
    <property type="match status" value="1"/>
</dbReference>
<dbReference type="EMBL" id="CP007130">
    <property type="protein sequence ID" value="AHG93363.1"/>
    <property type="molecule type" value="Genomic_DNA"/>
</dbReference>
<feature type="region of interest" description="Disordered" evidence="21">
    <location>
        <begin position="507"/>
        <end position="548"/>
    </location>
</feature>
<keyword evidence="13" id="KW-0862">Zinc</keyword>
<dbReference type="InterPro" id="IPR007484">
    <property type="entry name" value="Peptidase_M28"/>
</dbReference>